<evidence type="ECO:0000313" key="2">
    <source>
        <dbReference type="Proteomes" id="UP001165960"/>
    </source>
</evidence>
<comment type="caution">
    <text evidence="1">The sequence shown here is derived from an EMBL/GenBank/DDBJ whole genome shotgun (WGS) entry which is preliminary data.</text>
</comment>
<dbReference type="Proteomes" id="UP001165960">
    <property type="component" value="Unassembled WGS sequence"/>
</dbReference>
<reference evidence="1" key="1">
    <citation type="submission" date="2022-04" db="EMBL/GenBank/DDBJ databases">
        <title>Genome of the entomopathogenic fungus Entomophthora muscae.</title>
        <authorList>
            <person name="Elya C."/>
            <person name="Lovett B.R."/>
            <person name="Lee E."/>
            <person name="Macias A.M."/>
            <person name="Hajek A.E."/>
            <person name="De Bivort B.L."/>
            <person name="Kasson M.T."/>
            <person name="De Fine Licht H.H."/>
            <person name="Stajich J.E."/>
        </authorList>
    </citation>
    <scope>NUCLEOTIDE SEQUENCE</scope>
    <source>
        <strain evidence="1">Berkeley</strain>
    </source>
</reference>
<organism evidence="1 2">
    <name type="scientific">Entomophthora muscae</name>
    <dbReference type="NCBI Taxonomy" id="34485"/>
    <lineage>
        <taxon>Eukaryota</taxon>
        <taxon>Fungi</taxon>
        <taxon>Fungi incertae sedis</taxon>
        <taxon>Zoopagomycota</taxon>
        <taxon>Entomophthoromycotina</taxon>
        <taxon>Entomophthoromycetes</taxon>
        <taxon>Entomophthorales</taxon>
        <taxon>Entomophthoraceae</taxon>
        <taxon>Entomophthora</taxon>
    </lineage>
</organism>
<evidence type="ECO:0000313" key="1">
    <source>
        <dbReference type="EMBL" id="KAJ9080207.1"/>
    </source>
</evidence>
<dbReference type="EMBL" id="QTSX02001588">
    <property type="protein sequence ID" value="KAJ9080207.1"/>
    <property type="molecule type" value="Genomic_DNA"/>
</dbReference>
<name>A0ACC2U178_9FUNG</name>
<keyword evidence="2" id="KW-1185">Reference proteome</keyword>
<proteinExistence type="predicted"/>
<gene>
    <name evidence="1" type="ORF">DSO57_1027482</name>
</gene>
<protein>
    <submittedName>
        <fullName evidence="1">Uncharacterized protein</fullName>
    </submittedName>
</protein>
<sequence>MVFNNNNNNNIFDSASKQDSSSQASFNGGEAQNMEAPVYTQVFDVDNKEADLYLTPNPYGFDLFESHLVSNSAPTPAQAANQPANQNRNPDLEQIAPGLLQSLGKFFTMFLAGKSVQFLGPMQADVDIKPAYQIVQFVWLMLPQEGLLDTSQCLAASQPAAGKIKVKNMKSRCKLIQFNIKVRYRNIY</sequence>
<accession>A0ACC2U178</accession>